<evidence type="ECO:0000256" key="3">
    <source>
        <dbReference type="ARBA" id="ARBA00008479"/>
    </source>
</evidence>
<organism evidence="9 10">
    <name type="scientific">Aulographum hederae CBS 113979</name>
    <dbReference type="NCBI Taxonomy" id="1176131"/>
    <lineage>
        <taxon>Eukaryota</taxon>
        <taxon>Fungi</taxon>
        <taxon>Dikarya</taxon>
        <taxon>Ascomycota</taxon>
        <taxon>Pezizomycotina</taxon>
        <taxon>Dothideomycetes</taxon>
        <taxon>Pleosporomycetidae</taxon>
        <taxon>Aulographales</taxon>
        <taxon>Aulographaceae</taxon>
    </lineage>
</organism>
<evidence type="ECO:0000256" key="8">
    <source>
        <dbReference type="SAM" id="MobiDB-lite"/>
    </source>
</evidence>
<keyword evidence="7" id="KW-0687">Ribonucleoprotein</keyword>
<evidence type="ECO:0000256" key="5">
    <source>
        <dbReference type="ARBA" id="ARBA00015522"/>
    </source>
</evidence>
<evidence type="ECO:0000256" key="6">
    <source>
        <dbReference type="ARBA" id="ARBA00023242"/>
    </source>
</evidence>
<dbReference type="Proteomes" id="UP000800041">
    <property type="component" value="Unassembled WGS sequence"/>
</dbReference>
<proteinExistence type="inferred from homology"/>
<gene>
    <name evidence="9" type="ORF">K402DRAFT_383336</name>
</gene>
<dbReference type="GO" id="GO:0042273">
    <property type="term" value="P:ribosomal large subunit biogenesis"/>
    <property type="evidence" value="ECO:0007669"/>
    <property type="project" value="TreeGrafter"/>
</dbReference>
<comment type="subunit">
    <text evidence="4">Component of the pre-66S ribosomal particle.</text>
</comment>
<name>A0A6G1GR12_9PEZI</name>
<feature type="region of interest" description="Disordered" evidence="8">
    <location>
        <begin position="1"/>
        <end position="31"/>
    </location>
</feature>
<comment type="subcellular location">
    <subcellularLocation>
        <location evidence="2">Nucleus</location>
        <location evidence="2">Nucleolus</location>
    </subcellularLocation>
</comment>
<keyword evidence="6" id="KW-0539">Nucleus</keyword>
<evidence type="ECO:0000256" key="1">
    <source>
        <dbReference type="ARBA" id="ARBA00002889"/>
    </source>
</evidence>
<dbReference type="OrthoDB" id="285729at2759"/>
<evidence type="ECO:0000256" key="4">
    <source>
        <dbReference type="ARBA" id="ARBA00011187"/>
    </source>
</evidence>
<dbReference type="GO" id="GO:1990904">
    <property type="term" value="C:ribonucleoprotein complex"/>
    <property type="evidence" value="ECO:0007669"/>
    <property type="project" value="UniProtKB-KW"/>
</dbReference>
<dbReference type="PANTHER" id="PTHR13243:SF1">
    <property type="entry name" value="NUCLEOLAR PROTEIN 16"/>
    <property type="match status" value="1"/>
</dbReference>
<feature type="compositionally biased region" description="Basic residues" evidence="8">
    <location>
        <begin position="8"/>
        <end position="26"/>
    </location>
</feature>
<evidence type="ECO:0000256" key="2">
    <source>
        <dbReference type="ARBA" id="ARBA00004604"/>
    </source>
</evidence>
<comment type="function">
    <text evidence="1">Involved in the biogenesis of the 60S ribosomal subunit.</text>
</comment>
<evidence type="ECO:0000256" key="7">
    <source>
        <dbReference type="ARBA" id="ARBA00023274"/>
    </source>
</evidence>
<dbReference type="Pfam" id="PF09420">
    <property type="entry name" value="Nop16"/>
    <property type="match status" value="1"/>
</dbReference>
<comment type="similarity">
    <text evidence="3">Belongs to the NOP16 family.</text>
</comment>
<evidence type="ECO:0000313" key="9">
    <source>
        <dbReference type="EMBL" id="KAF1983178.1"/>
    </source>
</evidence>
<dbReference type="AlphaFoldDB" id="A0A6G1GR12"/>
<sequence>MGRELQKKKNKSSTMKPKRRKPKSKKVTIDNPIVREHWDKKLTVSQNFRKLGLAQNLNNTAGGSEKFLDGTTASVDKLSTIRRKLATTMEPAQAQIVRDPKTGAIIQIIEPEGNSNPLNDPLNELSDSEMSEFDGFAHIPEQTSQHPVISQLEEAARHGVKQTRKQSEREQEWCQRLVEKHGDNYKAMFMDRKLNPMQQTIGDIRKRIDKWQKEGRAVEV</sequence>
<keyword evidence="10" id="KW-1185">Reference proteome</keyword>
<reference evidence="9" key="1">
    <citation type="journal article" date="2020" name="Stud. Mycol.">
        <title>101 Dothideomycetes genomes: a test case for predicting lifestyles and emergence of pathogens.</title>
        <authorList>
            <person name="Haridas S."/>
            <person name="Albert R."/>
            <person name="Binder M."/>
            <person name="Bloem J."/>
            <person name="Labutti K."/>
            <person name="Salamov A."/>
            <person name="Andreopoulos B."/>
            <person name="Baker S."/>
            <person name="Barry K."/>
            <person name="Bills G."/>
            <person name="Bluhm B."/>
            <person name="Cannon C."/>
            <person name="Castanera R."/>
            <person name="Culley D."/>
            <person name="Daum C."/>
            <person name="Ezra D."/>
            <person name="Gonzalez J."/>
            <person name="Henrissat B."/>
            <person name="Kuo A."/>
            <person name="Liang C."/>
            <person name="Lipzen A."/>
            <person name="Lutzoni F."/>
            <person name="Magnuson J."/>
            <person name="Mondo S."/>
            <person name="Nolan M."/>
            <person name="Ohm R."/>
            <person name="Pangilinan J."/>
            <person name="Park H.-J."/>
            <person name="Ramirez L."/>
            <person name="Alfaro M."/>
            <person name="Sun H."/>
            <person name="Tritt A."/>
            <person name="Yoshinaga Y."/>
            <person name="Zwiers L.-H."/>
            <person name="Turgeon B."/>
            <person name="Goodwin S."/>
            <person name="Spatafora J."/>
            <person name="Crous P."/>
            <person name="Grigoriev I."/>
        </authorList>
    </citation>
    <scope>NUCLEOTIDE SEQUENCE</scope>
    <source>
        <strain evidence="9">CBS 113979</strain>
    </source>
</reference>
<dbReference type="GO" id="GO:0005730">
    <property type="term" value="C:nucleolus"/>
    <property type="evidence" value="ECO:0007669"/>
    <property type="project" value="UniProtKB-SubCell"/>
</dbReference>
<dbReference type="PANTHER" id="PTHR13243">
    <property type="entry name" value="HSPC111 PROTEIN-RELATED"/>
    <property type="match status" value="1"/>
</dbReference>
<protein>
    <recommendedName>
        <fullName evidence="5">Nucleolar protein 16</fullName>
    </recommendedName>
</protein>
<dbReference type="InterPro" id="IPR019002">
    <property type="entry name" value="Ribosome_biogenesis_Nop16"/>
</dbReference>
<accession>A0A6G1GR12</accession>
<evidence type="ECO:0000313" key="10">
    <source>
        <dbReference type="Proteomes" id="UP000800041"/>
    </source>
</evidence>
<dbReference type="EMBL" id="ML977177">
    <property type="protein sequence ID" value="KAF1983178.1"/>
    <property type="molecule type" value="Genomic_DNA"/>
</dbReference>